<gene>
    <name evidence="1" type="primary">ORF121220</name>
</gene>
<name>A0A0B7AHN8_9EUPU</name>
<protein>
    <submittedName>
        <fullName evidence="1">Uncharacterized protein</fullName>
    </submittedName>
</protein>
<dbReference type="AlphaFoldDB" id="A0A0B7AHN8"/>
<proteinExistence type="predicted"/>
<dbReference type="EMBL" id="HACG01033629">
    <property type="protein sequence ID" value="CEK80494.1"/>
    <property type="molecule type" value="Transcribed_RNA"/>
</dbReference>
<accession>A0A0B7AHN8</accession>
<reference evidence="1" key="1">
    <citation type="submission" date="2014-12" db="EMBL/GenBank/DDBJ databases">
        <title>Insight into the proteome of Arion vulgaris.</title>
        <authorList>
            <person name="Aradska J."/>
            <person name="Bulat T."/>
            <person name="Smidak R."/>
            <person name="Sarate P."/>
            <person name="Gangsoo J."/>
            <person name="Sialana F."/>
            <person name="Bilban M."/>
            <person name="Lubec G."/>
        </authorList>
    </citation>
    <scope>NUCLEOTIDE SEQUENCE</scope>
    <source>
        <tissue evidence="1">Skin</tissue>
    </source>
</reference>
<sequence length="61" mass="7167">MFLTNDGNSPQLELMKQIMTAWELLQKATKQLYAMMDVVIPLQSKRFSLTQTNKRYCKNII</sequence>
<organism evidence="1">
    <name type="scientific">Arion vulgaris</name>
    <dbReference type="NCBI Taxonomy" id="1028688"/>
    <lineage>
        <taxon>Eukaryota</taxon>
        <taxon>Metazoa</taxon>
        <taxon>Spiralia</taxon>
        <taxon>Lophotrochozoa</taxon>
        <taxon>Mollusca</taxon>
        <taxon>Gastropoda</taxon>
        <taxon>Heterobranchia</taxon>
        <taxon>Euthyneura</taxon>
        <taxon>Panpulmonata</taxon>
        <taxon>Eupulmonata</taxon>
        <taxon>Stylommatophora</taxon>
        <taxon>Helicina</taxon>
        <taxon>Arionoidea</taxon>
        <taxon>Arionidae</taxon>
        <taxon>Arion</taxon>
    </lineage>
</organism>
<evidence type="ECO:0000313" key="1">
    <source>
        <dbReference type="EMBL" id="CEK80494.1"/>
    </source>
</evidence>